<protein>
    <recommendedName>
        <fullName evidence="7">Glycosyl transferase family 2</fullName>
    </recommendedName>
</protein>
<keyword evidence="4" id="KW-0472">Membrane</keyword>
<dbReference type="PANTHER" id="PTHR43179:SF12">
    <property type="entry name" value="GALACTOFURANOSYLTRANSFERASE GLFT2"/>
    <property type="match status" value="1"/>
</dbReference>
<gene>
    <name evidence="5" type="ordered locus">MADE_1007530</name>
</gene>
<evidence type="ECO:0008006" key="7">
    <source>
        <dbReference type="Google" id="ProtNLM"/>
    </source>
</evidence>
<evidence type="ECO:0000313" key="6">
    <source>
        <dbReference type="Proteomes" id="UP000001870"/>
    </source>
</evidence>
<dbReference type="KEGG" id="amc:MADE_1007530"/>
<dbReference type="EMBL" id="CP001103">
    <property type="protein sequence ID" value="AEA97646.1"/>
    <property type="molecule type" value="Genomic_DNA"/>
</dbReference>
<evidence type="ECO:0000313" key="5">
    <source>
        <dbReference type="EMBL" id="AEA97646.1"/>
    </source>
</evidence>
<reference evidence="5 6" key="1">
    <citation type="journal article" date="2008" name="ISME J.">
        <title>Comparative genomics of two ecotypes of the marine planktonic copiotroph Alteromonas macleodii suggests alternative lifestyles associated with different kinds of particulate organic matter.</title>
        <authorList>
            <person name="Ivars-Martinez E."/>
            <person name="Martin-Cuadrado A.B."/>
            <person name="D'Auria G."/>
            <person name="Mira A."/>
            <person name="Ferriera S."/>
            <person name="Johnson J."/>
            <person name="Friedman R."/>
            <person name="Rodriguez-Valera F."/>
        </authorList>
    </citation>
    <scope>NUCLEOTIDE SEQUENCE [LARGE SCALE GENOMIC DNA]</scope>
    <source>
        <strain evidence="6">DSM 17117 / CIP 110805 / LMG 28347 / Deep ecotype</strain>
    </source>
</reference>
<dbReference type="Proteomes" id="UP000001870">
    <property type="component" value="Chromosome"/>
</dbReference>
<name>F2G7J6_ALTMD</name>
<keyword evidence="3" id="KW-0808">Transferase</keyword>
<dbReference type="Pfam" id="PF13641">
    <property type="entry name" value="Glyco_tranf_2_3"/>
    <property type="match status" value="1"/>
</dbReference>
<dbReference type="HOGENOM" id="CLU_989164_0_0_6"/>
<feature type="transmembrane region" description="Helical" evidence="4">
    <location>
        <begin position="254"/>
        <end position="274"/>
    </location>
</feature>
<keyword evidence="4" id="KW-1133">Transmembrane helix</keyword>
<sequence length="281" mass="31337">MSFAPEVTITLTRYAEPNWLFLETLTSLSQQANISAHVLVLDQQDNEEVRSFCVNNSSSVIVLDYHVIPAKSLSFARNEAIRMCQTVLLLYIDTDAVADPNWAYELFVAMRQNKAAIAGGKIIPKWHKKPGLLQRSQVVLDQYSMLDLGDDTINVKKVIGANFAINKAKLAKLAYFDEGLGRQNGKLLGGEETKLCTDAREKGLSVIYVGKAAVYHQVMPERVNFKWISKRMYYGGYSRALRGGKPEPSNGGGLAGWDYVALIFLLPFYASGFIRAKMDNK</sequence>
<dbReference type="InterPro" id="IPR029044">
    <property type="entry name" value="Nucleotide-diphossugar_trans"/>
</dbReference>
<keyword evidence="6" id="KW-1185">Reference proteome</keyword>
<evidence type="ECO:0000256" key="1">
    <source>
        <dbReference type="ARBA" id="ARBA00006739"/>
    </source>
</evidence>
<comment type="similarity">
    <text evidence="1">Belongs to the glycosyltransferase 2 family.</text>
</comment>
<evidence type="ECO:0000256" key="4">
    <source>
        <dbReference type="SAM" id="Phobius"/>
    </source>
</evidence>
<keyword evidence="4" id="KW-0812">Transmembrane</keyword>
<evidence type="ECO:0000256" key="2">
    <source>
        <dbReference type="ARBA" id="ARBA00022676"/>
    </source>
</evidence>
<dbReference type="RefSeq" id="WP_012517986.1">
    <property type="nucleotide sequence ID" value="NC_011138.3"/>
</dbReference>
<dbReference type="PANTHER" id="PTHR43179">
    <property type="entry name" value="RHAMNOSYLTRANSFERASE WBBL"/>
    <property type="match status" value="1"/>
</dbReference>
<dbReference type="AlphaFoldDB" id="F2G7J6"/>
<dbReference type="GO" id="GO:0016757">
    <property type="term" value="F:glycosyltransferase activity"/>
    <property type="evidence" value="ECO:0007669"/>
    <property type="project" value="UniProtKB-KW"/>
</dbReference>
<dbReference type="SUPFAM" id="SSF53448">
    <property type="entry name" value="Nucleotide-diphospho-sugar transferases"/>
    <property type="match status" value="1"/>
</dbReference>
<reference evidence="5 6" key="2">
    <citation type="journal article" date="2015" name="Antonie Van Leeuwenhoek">
        <title>Ecophysiological diversity of a novel member of the genus Alteromonas, and description of Alteromonas mediterranea sp. nov.</title>
        <authorList>
            <person name="Ivanova E.P."/>
            <person name="Lopez-Perez M."/>
            <person name="Zabalos M."/>
            <person name="Nguyen S.H."/>
            <person name="Webb H.K."/>
            <person name="Ryan J."/>
            <person name="Lagutin K."/>
            <person name="Vyssotski M."/>
            <person name="Crawford R.J."/>
            <person name="Rodriguez-Valera F."/>
        </authorList>
    </citation>
    <scope>NUCLEOTIDE SEQUENCE [LARGE SCALE GENOMIC DNA]</scope>
    <source>
        <strain evidence="6">DSM 17117 / CIP 110805 / LMG 28347 / Deep ecotype</strain>
    </source>
</reference>
<organism evidence="5 6">
    <name type="scientific">Alteromonas mediterranea (strain DSM 17117 / CIP 110805 / LMG 28347 / Deep ecotype)</name>
    <dbReference type="NCBI Taxonomy" id="1774373"/>
    <lineage>
        <taxon>Bacteria</taxon>
        <taxon>Pseudomonadati</taxon>
        <taxon>Pseudomonadota</taxon>
        <taxon>Gammaproteobacteria</taxon>
        <taxon>Alteromonadales</taxon>
        <taxon>Alteromonadaceae</taxon>
        <taxon>Alteromonas/Salinimonas group</taxon>
        <taxon>Alteromonas</taxon>
    </lineage>
</organism>
<dbReference type="Gene3D" id="3.90.550.10">
    <property type="entry name" value="Spore Coat Polysaccharide Biosynthesis Protein SpsA, Chain A"/>
    <property type="match status" value="1"/>
</dbReference>
<keyword evidence="2" id="KW-0328">Glycosyltransferase</keyword>
<evidence type="ECO:0000256" key="3">
    <source>
        <dbReference type="ARBA" id="ARBA00022679"/>
    </source>
</evidence>
<accession>F2G7J6</accession>
<proteinExistence type="inferred from homology"/>